<organism evidence="2">
    <name type="scientific">Thermogemmatispora argillosa</name>
    <dbReference type="NCBI Taxonomy" id="2045280"/>
    <lineage>
        <taxon>Bacteria</taxon>
        <taxon>Bacillati</taxon>
        <taxon>Chloroflexota</taxon>
        <taxon>Ktedonobacteria</taxon>
        <taxon>Thermogemmatisporales</taxon>
        <taxon>Thermogemmatisporaceae</taxon>
        <taxon>Thermogemmatispora</taxon>
    </lineage>
</organism>
<dbReference type="EMBL" id="AP019377">
    <property type="protein sequence ID" value="BBH93050.1"/>
    <property type="molecule type" value="Genomic_DNA"/>
</dbReference>
<dbReference type="Gene3D" id="1.25.10.10">
    <property type="entry name" value="Leucine-rich Repeat Variant"/>
    <property type="match status" value="1"/>
</dbReference>
<gene>
    <name evidence="2" type="ORF">KTA_12490</name>
</gene>
<reference evidence="2" key="1">
    <citation type="submission" date="2018-12" db="EMBL/GenBank/DDBJ databases">
        <title>Novel natural products biosynthetic potential of the class Ktedonobacteria.</title>
        <authorList>
            <person name="Zheng Y."/>
            <person name="Saitou A."/>
            <person name="Wang C.M."/>
            <person name="Toyoda A."/>
            <person name="Minakuchi Y."/>
            <person name="Sekiguchi Y."/>
            <person name="Ueda K."/>
            <person name="Takano H."/>
            <person name="Sakai Y."/>
            <person name="Yokota A."/>
            <person name="Yabe S."/>
        </authorList>
    </citation>
    <scope>NUCLEOTIDE SEQUENCE</scope>
    <source>
        <strain evidence="2">A3-2</strain>
    </source>
</reference>
<dbReference type="InterPro" id="IPR016024">
    <property type="entry name" value="ARM-type_fold"/>
</dbReference>
<feature type="region of interest" description="Disordered" evidence="1">
    <location>
        <begin position="550"/>
        <end position="571"/>
    </location>
</feature>
<sequence>MGNTYYNGILFTCFVERGPQTVARIPDLLRFLWEHGLELPADFEHPSPWPSPPASSWDALLDQPLKVGVRPWYHVAPPDLSDSNGHIICPLKEALALCSREEVSFSLFDKTLHMSLSIDVYPLPQQSIHLSPEGLPSLPGPDGIDFPLPAYPYGTITLGTSYQVYWPFERPSLDPAQPSPQIWLHYQQVWLAFLEWVRLLCSWLQPLYGYGTNHLYDQDVLLEDTAFGIQFSLTSGIYDFRTAADFGVSQALQHGARPQLSPLLRSGGCEYLPPSLLDDSLLLSWLQTPGLLLERLPNGGLLKLPRLFPYQYPISIALYHFQAASRERFQEGGQRDLALRYGQRAIQILERLYCDERQLPYPLPPTEEAPIFPDPPPAETELIRAAYDLRRQLDELLGPTFQERMQLAHQEAQEHLFEKLASPDPQDRYDALARLSIHFEPPEALIEPALQALLHDPDRDCRAAAATLLLSLLERNSHDRRFLSLCARVAANPHEDPTIRIRAYQIMRSLVHFDPYELVELERLLGQLRLPDFDWTRYLDWDFVHTYASDTSPTSSEQQPPPPSDQAQPHP</sequence>
<feature type="compositionally biased region" description="Pro residues" evidence="1">
    <location>
        <begin position="559"/>
        <end position="571"/>
    </location>
</feature>
<name>A0A455SZD7_9CHLR</name>
<evidence type="ECO:0000313" key="2">
    <source>
        <dbReference type="EMBL" id="BBH93050.1"/>
    </source>
</evidence>
<dbReference type="SUPFAM" id="SSF48371">
    <property type="entry name" value="ARM repeat"/>
    <property type="match status" value="1"/>
</dbReference>
<dbReference type="InterPro" id="IPR011989">
    <property type="entry name" value="ARM-like"/>
</dbReference>
<proteinExistence type="predicted"/>
<evidence type="ECO:0000256" key="1">
    <source>
        <dbReference type="SAM" id="MobiDB-lite"/>
    </source>
</evidence>
<accession>A0A455SZD7</accession>
<protein>
    <submittedName>
        <fullName evidence="2">Uncharacterized protein</fullName>
    </submittedName>
</protein>
<dbReference type="AlphaFoldDB" id="A0A455SZD7"/>